<gene>
    <name evidence="3" type="ordered locus">YpsIP31758_2938</name>
</gene>
<dbReference type="RefSeq" id="WP_012105514.1">
    <property type="nucleotide sequence ID" value="NC_009708.1"/>
</dbReference>
<feature type="compositionally biased region" description="Basic and acidic residues" evidence="1">
    <location>
        <begin position="149"/>
        <end position="158"/>
    </location>
</feature>
<dbReference type="HOGENOM" id="CLU_1577911_0_0_6"/>
<dbReference type="KEGG" id="ypi:YpsIP31758_2938"/>
<dbReference type="AlphaFoldDB" id="A0A0U1QXX4"/>
<dbReference type="EMBL" id="CP000720">
    <property type="protein sequence ID" value="ABS47525.1"/>
    <property type="molecule type" value="Genomic_DNA"/>
</dbReference>
<evidence type="ECO:0000313" key="3">
    <source>
        <dbReference type="EMBL" id="ABS47525.1"/>
    </source>
</evidence>
<protein>
    <recommendedName>
        <fullName evidence="2">Dit-like phage tail protein N-terminal domain-containing protein</fullName>
    </recommendedName>
</protein>
<evidence type="ECO:0000313" key="4">
    <source>
        <dbReference type="Proteomes" id="UP000002412"/>
    </source>
</evidence>
<dbReference type="InterPro" id="IPR048494">
    <property type="entry name" value="Dit-like_N"/>
</dbReference>
<sequence>MNETEIYGIYDSDFNLMFENAINMKASVFEGSKLMEHPIEDGSTKTDHKIILPVEIEIILWISEAHYKDTYSVIKQALYSDSSFQVNTRVGIYSNMILSEMPHEESPDQSGAIIITLSLKEAVIVTTQYQALTPRKVKDSKDTSTVNRGEQKPQKSDRTLLDVAAHAVGGYFGK</sequence>
<feature type="region of interest" description="Disordered" evidence="1">
    <location>
        <begin position="136"/>
        <end position="158"/>
    </location>
</feature>
<evidence type="ECO:0000259" key="2">
    <source>
        <dbReference type="Pfam" id="PF21821"/>
    </source>
</evidence>
<dbReference type="Pfam" id="PF21821">
    <property type="entry name" value="Dit_like"/>
    <property type="match status" value="1"/>
</dbReference>
<proteinExistence type="predicted"/>
<dbReference type="Proteomes" id="UP000002412">
    <property type="component" value="Chromosome"/>
</dbReference>
<name>A0A0U1QXX4_YERP3</name>
<organism evidence="3 4">
    <name type="scientific">Yersinia pseudotuberculosis serotype O:1b (strain IP 31758)</name>
    <dbReference type="NCBI Taxonomy" id="349747"/>
    <lineage>
        <taxon>Bacteria</taxon>
        <taxon>Pseudomonadati</taxon>
        <taxon>Pseudomonadota</taxon>
        <taxon>Gammaproteobacteria</taxon>
        <taxon>Enterobacterales</taxon>
        <taxon>Yersiniaceae</taxon>
        <taxon>Yersinia</taxon>
    </lineage>
</organism>
<accession>A0A0U1QXX4</accession>
<reference evidence="3 4" key="1">
    <citation type="journal article" date="2007" name="PLoS Genet.">
        <title>The complete genome sequence of Yersinia pseudotuberculosis IP31758, the causative agent of Far East scarlet-like fever.</title>
        <authorList>
            <person name="Eppinger M."/>
            <person name="Rosovitz M.J."/>
            <person name="Fricke W.F."/>
            <person name="Rasko D.A."/>
            <person name="Kokorina G."/>
            <person name="Fayolle C."/>
            <person name="Lindler L.E."/>
            <person name="Carniel E."/>
            <person name="Ravel J."/>
        </authorList>
    </citation>
    <scope>NUCLEOTIDE SEQUENCE [LARGE SCALE GENOMIC DNA]</scope>
    <source>
        <strain evidence="3 4">IP 31758</strain>
    </source>
</reference>
<feature type="domain" description="Dit-like phage tail protein N-terminal" evidence="2">
    <location>
        <begin position="36"/>
        <end position="132"/>
    </location>
</feature>
<evidence type="ECO:0000256" key="1">
    <source>
        <dbReference type="SAM" id="MobiDB-lite"/>
    </source>
</evidence>